<dbReference type="EMBL" id="KI517809">
    <property type="protein sequence ID" value="ESQ30767.1"/>
    <property type="molecule type" value="Genomic_DNA"/>
</dbReference>
<feature type="region of interest" description="Disordered" evidence="4">
    <location>
        <begin position="1"/>
        <end position="71"/>
    </location>
</feature>
<keyword evidence="3" id="KW-0747">Spliceosome</keyword>
<dbReference type="PANTHER" id="PTHR11208">
    <property type="entry name" value="RNA-BINDING PROTEIN RELATED"/>
    <property type="match status" value="1"/>
</dbReference>
<dbReference type="InterPro" id="IPR055256">
    <property type="entry name" value="KH_1_KHDC4/BBP-like"/>
</dbReference>
<comment type="function">
    <text evidence="3">Necessary for the splicing of pre-mRNA. Has a role in the recognition of the branch site (5'-UACUAAC-3'), the pyrimidine tract and the 3'-splice site at the 3'-end of introns.</text>
</comment>
<dbReference type="Pfam" id="PF16275">
    <property type="entry name" value="SF1-HH"/>
    <property type="match status" value="1"/>
</dbReference>
<proteinExistence type="inferred from homology"/>
<dbReference type="Gene3D" id="3.30.1370.10">
    <property type="entry name" value="K Homology domain, type 1"/>
    <property type="match status" value="1"/>
</dbReference>
<dbReference type="Pfam" id="PF22675">
    <property type="entry name" value="KH-I_KHDC4-BBP"/>
    <property type="match status" value="1"/>
</dbReference>
<evidence type="ECO:0000256" key="1">
    <source>
        <dbReference type="ARBA" id="ARBA00022723"/>
    </source>
</evidence>
<reference evidence="7 8" key="1">
    <citation type="journal article" date="2013" name="Front. Plant Sci.">
        <title>The Reference Genome of the Halophytic Plant Eutrema salsugineum.</title>
        <authorList>
            <person name="Yang R."/>
            <person name="Jarvis D.E."/>
            <person name="Chen H."/>
            <person name="Beilstein M.A."/>
            <person name="Grimwood J."/>
            <person name="Jenkins J."/>
            <person name="Shu S."/>
            <person name="Prochnik S."/>
            <person name="Xin M."/>
            <person name="Ma C."/>
            <person name="Schmutz J."/>
            <person name="Wing R.A."/>
            <person name="Mitchell-Olds T."/>
            <person name="Schumaker K.S."/>
            <person name="Wang X."/>
        </authorList>
    </citation>
    <scope>NUCLEOTIDE SEQUENCE [LARGE SCALE GENOMIC DNA]</scope>
</reference>
<feature type="domain" description="KHDC4/BBP-like KH-domain type I" evidence="6">
    <location>
        <begin position="205"/>
        <end position="263"/>
    </location>
</feature>
<keyword evidence="3" id="KW-0539">Nucleus</keyword>
<keyword evidence="3" id="KW-0862">Zinc</keyword>
<keyword evidence="1 3" id="KW-0479">Metal-binding</keyword>
<evidence type="ECO:0000259" key="5">
    <source>
        <dbReference type="Pfam" id="PF16275"/>
    </source>
</evidence>
<keyword evidence="3" id="KW-0508">mRNA splicing</keyword>
<evidence type="ECO:0000313" key="8">
    <source>
        <dbReference type="Proteomes" id="UP000030689"/>
    </source>
</evidence>
<evidence type="ECO:0000256" key="3">
    <source>
        <dbReference type="RuleBase" id="RU367126"/>
    </source>
</evidence>
<dbReference type="GO" id="GO:0003729">
    <property type="term" value="F:mRNA binding"/>
    <property type="evidence" value="ECO:0007669"/>
    <property type="project" value="TreeGrafter"/>
</dbReference>
<feature type="non-terminal residue" evidence="7">
    <location>
        <position position="307"/>
    </location>
</feature>
<organism evidence="7 8">
    <name type="scientific">Eutrema salsugineum</name>
    <name type="common">Saltwater cress</name>
    <name type="synonym">Sisymbrium salsugineum</name>
    <dbReference type="NCBI Taxonomy" id="72664"/>
    <lineage>
        <taxon>Eukaryota</taxon>
        <taxon>Viridiplantae</taxon>
        <taxon>Streptophyta</taxon>
        <taxon>Embryophyta</taxon>
        <taxon>Tracheophyta</taxon>
        <taxon>Spermatophyta</taxon>
        <taxon>Magnoliopsida</taxon>
        <taxon>eudicotyledons</taxon>
        <taxon>Gunneridae</taxon>
        <taxon>Pentapetalae</taxon>
        <taxon>rosids</taxon>
        <taxon>malvids</taxon>
        <taxon>Brassicales</taxon>
        <taxon>Brassicaceae</taxon>
        <taxon>Eutremeae</taxon>
        <taxon>Eutrema</taxon>
    </lineage>
</organism>
<accession>V4KLF1</accession>
<gene>
    <name evidence="7" type="ORF">EUTSA_v100114671mg</name>
</gene>
<dbReference type="GO" id="GO:0048024">
    <property type="term" value="P:regulation of mRNA splicing, via spliceosome"/>
    <property type="evidence" value="ECO:0007669"/>
    <property type="project" value="TreeGrafter"/>
</dbReference>
<keyword evidence="3" id="KW-0507">mRNA processing</keyword>
<dbReference type="Proteomes" id="UP000030689">
    <property type="component" value="Unassembled WGS sequence"/>
</dbReference>
<dbReference type="InterPro" id="IPR047086">
    <property type="entry name" value="SF1-HH_sf"/>
</dbReference>
<feature type="domain" description="Splicing factor 1 helix-hairpin" evidence="5">
    <location>
        <begin position="68"/>
        <end position="179"/>
    </location>
</feature>
<feature type="compositionally biased region" description="Basic and acidic residues" evidence="4">
    <location>
        <begin position="12"/>
        <end position="24"/>
    </location>
</feature>
<dbReference type="GO" id="GO:0000398">
    <property type="term" value="P:mRNA splicing, via spliceosome"/>
    <property type="evidence" value="ECO:0007669"/>
    <property type="project" value="UniProtKB-UniRule"/>
</dbReference>
<comment type="subcellular location">
    <subcellularLocation>
        <location evidence="3">Nucleus</location>
    </subcellularLocation>
</comment>
<dbReference type="Gramene" id="ESQ30767">
    <property type="protein sequence ID" value="ESQ30767"/>
    <property type="gene ID" value="EUTSA_v100114671mg"/>
</dbReference>
<dbReference type="STRING" id="72664.V4KLF1"/>
<dbReference type="KEGG" id="eus:EUTSA_v100114671m"/>
<dbReference type="GO" id="GO:0005681">
    <property type="term" value="C:spliceosomal complex"/>
    <property type="evidence" value="ECO:0007669"/>
    <property type="project" value="UniProtKB-KW"/>
</dbReference>
<dbReference type="eggNOG" id="KOG0119">
    <property type="taxonomic scope" value="Eukaryota"/>
</dbReference>
<dbReference type="InterPro" id="IPR045071">
    <property type="entry name" value="BBP-like"/>
</dbReference>
<evidence type="ECO:0000256" key="2">
    <source>
        <dbReference type="ARBA" id="ARBA00022884"/>
    </source>
</evidence>
<keyword evidence="3" id="KW-0863">Zinc-finger</keyword>
<keyword evidence="2" id="KW-0694">RNA-binding</keyword>
<dbReference type="InterPro" id="IPR032570">
    <property type="entry name" value="SF1-HH"/>
</dbReference>
<protein>
    <recommendedName>
        <fullName evidence="3">Branchpoint-bridging protein</fullName>
    </recommendedName>
</protein>
<evidence type="ECO:0000259" key="6">
    <source>
        <dbReference type="Pfam" id="PF22675"/>
    </source>
</evidence>
<evidence type="ECO:0000256" key="4">
    <source>
        <dbReference type="SAM" id="MobiDB-lite"/>
    </source>
</evidence>
<dbReference type="Gene3D" id="6.10.140.1790">
    <property type="match status" value="1"/>
</dbReference>
<dbReference type="GO" id="GO:0045131">
    <property type="term" value="F:pre-mRNA branch point binding"/>
    <property type="evidence" value="ECO:0007669"/>
    <property type="project" value="UniProtKB-UniRule"/>
</dbReference>
<dbReference type="SUPFAM" id="SSF54791">
    <property type="entry name" value="Eukaryotic type KH-domain (KH-domain type I)"/>
    <property type="match status" value="1"/>
</dbReference>
<keyword evidence="8" id="KW-1185">Reference proteome</keyword>
<dbReference type="GO" id="GO:0008270">
    <property type="term" value="F:zinc ion binding"/>
    <property type="evidence" value="ECO:0007669"/>
    <property type="project" value="UniProtKB-UniRule"/>
</dbReference>
<dbReference type="PANTHER" id="PTHR11208:SF45">
    <property type="entry name" value="SPLICING FACTOR 1"/>
    <property type="match status" value="1"/>
</dbReference>
<dbReference type="AlphaFoldDB" id="V4KLF1"/>
<dbReference type="InterPro" id="IPR036612">
    <property type="entry name" value="KH_dom_type_1_sf"/>
</dbReference>
<name>V4KLF1_EUTSA</name>
<comment type="similarity">
    <text evidence="3">Belongs to the BBP/SF1 family.</text>
</comment>
<sequence>MTDSILVVARNGNDKDKSTDKDQFGEEETTNRRKRRSRWDPPPIQSVNNPITEGGGGDSDSSTRTKKRKSRWADDELKPVIQLSDFMKDFISTIEFDPEIQTLNSRLLEISRTLQSGMALDDIPEGHRSLSLEPVYDNIGIRINTREYRGREKLNRERQEIISQIIKKNPAFKPPADYKLPKLQKKLFIPMKDFPGYNFIGLIIETSAKIVIWGKESVKESKLQQKKDLKYDPSENEDLHVLVEAKTQEALEAAAGMVEKFLQPIDEVLNEHKRQQLTISLPIHMSDTDYPVPREEAMAQTYQERQG</sequence>
<evidence type="ECO:0000313" key="7">
    <source>
        <dbReference type="EMBL" id="ESQ30767.1"/>
    </source>
</evidence>